<dbReference type="PANTHER" id="PTHR31676">
    <property type="entry name" value="T31J12.3 PROTEIN-RELATED"/>
    <property type="match status" value="1"/>
</dbReference>
<reference evidence="1" key="1">
    <citation type="journal article" date="2013" name="Nat. Biotechnol.">
        <title>Draft genome sequence of chickpea (Cicer arietinum) provides a resource for trait improvement.</title>
        <authorList>
            <person name="Varshney R.K."/>
            <person name="Song C."/>
            <person name="Saxena R.K."/>
            <person name="Azam S."/>
            <person name="Yu S."/>
            <person name="Sharpe A.G."/>
            <person name="Cannon S."/>
            <person name="Baek J."/>
            <person name="Rosen B.D."/>
            <person name="Tar'an B."/>
            <person name="Millan T."/>
            <person name="Zhang X."/>
            <person name="Ramsay L.D."/>
            <person name="Iwata A."/>
            <person name="Wang Y."/>
            <person name="Nelson W."/>
            <person name="Farmer A.D."/>
            <person name="Gaur P.M."/>
            <person name="Soderlund C."/>
            <person name="Penmetsa R.V."/>
            <person name="Xu C."/>
            <person name="Bharti A.K."/>
            <person name="He W."/>
            <person name="Winter P."/>
            <person name="Zhao S."/>
            <person name="Hane J.K."/>
            <person name="Carrasquilla-Garcia N."/>
            <person name="Condie J.A."/>
            <person name="Upadhyaya H.D."/>
            <person name="Luo M.C."/>
            <person name="Thudi M."/>
            <person name="Gowda C.L."/>
            <person name="Singh N.P."/>
            <person name="Lichtenzveig J."/>
            <person name="Gali K.K."/>
            <person name="Rubio J."/>
            <person name="Nadarajan N."/>
            <person name="Dolezel J."/>
            <person name="Bansal K.C."/>
            <person name="Xu X."/>
            <person name="Edwards D."/>
            <person name="Zhang G."/>
            <person name="Kahl G."/>
            <person name="Gil J."/>
            <person name="Singh K.B."/>
            <person name="Datta S.K."/>
            <person name="Jackson S.A."/>
            <person name="Wang J."/>
            <person name="Cook D.R."/>
        </authorList>
    </citation>
    <scope>NUCLEOTIDE SEQUENCE [LARGE SCALE GENOMIC DNA]</scope>
    <source>
        <strain evidence="1">cv. CDC Frontier</strain>
    </source>
</reference>
<gene>
    <name evidence="2" type="primary">LOC101506943</name>
</gene>
<proteinExistence type="predicted"/>
<dbReference type="OrthoDB" id="1862368at2759"/>
<name>A0A1S2XU24_CICAR</name>
<evidence type="ECO:0000313" key="2">
    <source>
        <dbReference type="RefSeq" id="XP_004494533.1"/>
    </source>
</evidence>
<dbReference type="AlphaFoldDB" id="A0A1S2XU24"/>
<evidence type="ECO:0000313" key="1">
    <source>
        <dbReference type="Proteomes" id="UP000087171"/>
    </source>
</evidence>
<dbReference type="InterPro" id="IPR007493">
    <property type="entry name" value="DUF538"/>
</dbReference>
<reference evidence="2" key="2">
    <citation type="submission" date="2025-08" db="UniProtKB">
        <authorList>
            <consortium name="RefSeq"/>
        </authorList>
    </citation>
    <scope>IDENTIFICATION</scope>
    <source>
        <tissue evidence="2">Etiolated seedlings</tissue>
    </source>
</reference>
<dbReference type="Gene3D" id="2.30.240.10">
    <property type="entry name" value="At5g01610-like"/>
    <property type="match status" value="1"/>
</dbReference>
<sequence length="155" mass="17832">MSLVTTEIREKSEIYHGNKVCQEKIQEFLKKIGLPNGLLPLKDVEEVGFNRESGFFWLKQKEKTTHKFENLGKVSSYDIEVTAEAEYGKIMNIKGVKSREFMLWIAIADIYIDNPPTGKIYFKTYSGISKSLPFSTFEIAEESTSHNQNNQIKEL</sequence>
<dbReference type="InterPro" id="IPR036758">
    <property type="entry name" value="At5g01610-like"/>
</dbReference>
<dbReference type="GeneID" id="101506943"/>
<dbReference type="SUPFAM" id="SSF141562">
    <property type="entry name" value="At5g01610-like"/>
    <property type="match status" value="1"/>
</dbReference>
<dbReference type="PANTHER" id="PTHR31676:SF10">
    <property type="entry name" value="EXPRESSED PROTEIN"/>
    <property type="match status" value="1"/>
</dbReference>
<dbReference type="Proteomes" id="UP000087171">
    <property type="component" value="Chromosome Ca3"/>
</dbReference>
<keyword evidence="1" id="KW-1185">Reference proteome</keyword>
<dbReference type="KEGG" id="cam:101506943"/>
<organism evidence="1 2">
    <name type="scientific">Cicer arietinum</name>
    <name type="common">Chickpea</name>
    <name type="synonym">Garbanzo</name>
    <dbReference type="NCBI Taxonomy" id="3827"/>
    <lineage>
        <taxon>Eukaryota</taxon>
        <taxon>Viridiplantae</taxon>
        <taxon>Streptophyta</taxon>
        <taxon>Embryophyta</taxon>
        <taxon>Tracheophyta</taxon>
        <taxon>Spermatophyta</taxon>
        <taxon>Magnoliopsida</taxon>
        <taxon>eudicotyledons</taxon>
        <taxon>Gunneridae</taxon>
        <taxon>Pentapetalae</taxon>
        <taxon>rosids</taxon>
        <taxon>fabids</taxon>
        <taxon>Fabales</taxon>
        <taxon>Fabaceae</taxon>
        <taxon>Papilionoideae</taxon>
        <taxon>50 kb inversion clade</taxon>
        <taxon>NPAAA clade</taxon>
        <taxon>Hologalegina</taxon>
        <taxon>IRL clade</taxon>
        <taxon>Cicereae</taxon>
        <taxon>Cicer</taxon>
    </lineage>
</organism>
<dbReference type="PaxDb" id="3827-XP_004494533.1"/>
<dbReference type="RefSeq" id="XP_004494533.1">
    <property type="nucleotide sequence ID" value="XM_004494476.3"/>
</dbReference>
<accession>A0A1S2XU24</accession>
<dbReference type="Pfam" id="PF04398">
    <property type="entry name" value="DUF538"/>
    <property type="match status" value="1"/>
</dbReference>
<protein>
    <submittedName>
        <fullName evidence="2">Uncharacterized protein LOC101506943</fullName>
    </submittedName>
</protein>
<dbReference type="STRING" id="3827.A0A1S2XU24"/>